<dbReference type="SUPFAM" id="SSF53474">
    <property type="entry name" value="alpha/beta-Hydrolases"/>
    <property type="match status" value="1"/>
</dbReference>
<feature type="domain" description="Alpha/beta hydrolase fold-3" evidence="4">
    <location>
        <begin position="41"/>
        <end position="270"/>
    </location>
</feature>
<dbReference type="PANTHER" id="PTHR48081:SF26">
    <property type="entry name" value="ALPHA_BETA HYDROLASE FOLD-3 DOMAIN-CONTAINING PROTEIN"/>
    <property type="match status" value="1"/>
</dbReference>
<evidence type="ECO:0000313" key="6">
    <source>
        <dbReference type="Proteomes" id="UP000614334"/>
    </source>
</evidence>
<dbReference type="InterPro" id="IPR029058">
    <property type="entry name" value="AB_hydrolase_fold"/>
</dbReference>
<dbReference type="GO" id="GO:0016787">
    <property type="term" value="F:hydrolase activity"/>
    <property type="evidence" value="ECO:0007669"/>
    <property type="project" value="UniProtKB-KW"/>
</dbReference>
<dbReference type="EMBL" id="JACYCF010000011">
    <property type="protein sequence ID" value="KAF8754241.1"/>
    <property type="molecule type" value="Genomic_DNA"/>
</dbReference>
<dbReference type="Proteomes" id="UP000614334">
    <property type="component" value="Unassembled WGS sequence"/>
</dbReference>
<comment type="similarity">
    <text evidence="1">Belongs to the 'GDXG' lipolytic enzyme family.</text>
</comment>
<dbReference type="PROSITE" id="PS01174">
    <property type="entry name" value="LIPASE_GDXG_SER"/>
    <property type="match status" value="1"/>
</dbReference>
<dbReference type="InterPro" id="IPR033140">
    <property type="entry name" value="Lipase_GDXG_put_SER_AS"/>
</dbReference>
<comment type="caution">
    <text evidence="5">The sequence shown here is derived from an EMBL/GenBank/DDBJ whole genome shotgun (WGS) entry which is preliminary data.</text>
</comment>
<evidence type="ECO:0000313" key="5">
    <source>
        <dbReference type="EMBL" id="KAF8754241.1"/>
    </source>
</evidence>
<name>A0A8H7IC55_9AGAM</name>
<sequence>MGEIKRYAESAKAKPCRISAYGFGDWGQDKLLVAREGEKIVMHCHGGAYVTWTAHPEDMTAGVSKGIVKFSRPTISRTLSIKYCLSSSAPWPSKWPFPTSLIDALLGYHYLINTLGFKPQNIILAGDSAGGNLVLALTRYLRDNPQIGLPLPGGLLLVSPWSDLGETHLQQRPNSLSGKIHDQCSDFMAGDWKSPLSTLRHGIRSLLGNHLSSTDAKKNPYISPASLELDKQIVATMFDNFPRTYLVYGEAKIFVDEIRTLYKRMAKNIGSDQIVKDEVPDATHNMFALEVWEPEYSEAHNRFASRAASLP</sequence>
<keyword evidence="2 5" id="KW-0378">Hydrolase</keyword>
<dbReference type="Pfam" id="PF07859">
    <property type="entry name" value="Abhydrolase_3"/>
    <property type="match status" value="1"/>
</dbReference>
<dbReference type="AlphaFoldDB" id="A0A8H7IC55"/>
<evidence type="ECO:0000256" key="3">
    <source>
        <dbReference type="PROSITE-ProRule" id="PRU10038"/>
    </source>
</evidence>
<evidence type="ECO:0000256" key="1">
    <source>
        <dbReference type="ARBA" id="ARBA00010515"/>
    </source>
</evidence>
<accession>A0A8H7IC55</accession>
<dbReference type="InterPro" id="IPR050300">
    <property type="entry name" value="GDXG_lipolytic_enzyme"/>
</dbReference>
<proteinExistence type="inferred from homology"/>
<reference evidence="5" key="1">
    <citation type="submission" date="2020-09" db="EMBL/GenBank/DDBJ databases">
        <title>Comparative genome analyses of four rice-infecting Rhizoctonia solani isolates reveal extensive enrichment of homogalacturonan modification genes.</title>
        <authorList>
            <person name="Lee D.-Y."/>
            <person name="Jeon J."/>
            <person name="Kim K.-T."/>
            <person name="Cheong K."/>
            <person name="Song H."/>
            <person name="Choi G."/>
            <person name="Ko J."/>
            <person name="Opiyo S.O."/>
            <person name="Zuo S."/>
            <person name="Madhav S."/>
            <person name="Lee Y.-H."/>
            <person name="Wang G.-L."/>
        </authorList>
    </citation>
    <scope>NUCLEOTIDE SEQUENCE</scope>
    <source>
        <strain evidence="5">AG1-IA B2</strain>
    </source>
</reference>
<dbReference type="Gene3D" id="3.40.50.1820">
    <property type="entry name" value="alpha/beta hydrolase"/>
    <property type="match status" value="1"/>
</dbReference>
<evidence type="ECO:0000256" key="2">
    <source>
        <dbReference type="ARBA" id="ARBA00022801"/>
    </source>
</evidence>
<dbReference type="InterPro" id="IPR013094">
    <property type="entry name" value="AB_hydrolase_3"/>
</dbReference>
<evidence type="ECO:0000259" key="4">
    <source>
        <dbReference type="Pfam" id="PF07859"/>
    </source>
</evidence>
<dbReference type="PANTHER" id="PTHR48081">
    <property type="entry name" value="AB HYDROLASE SUPERFAMILY PROTEIN C4A8.06C"/>
    <property type="match status" value="1"/>
</dbReference>
<organism evidence="5 6">
    <name type="scientific">Rhizoctonia solani</name>
    <dbReference type="NCBI Taxonomy" id="456999"/>
    <lineage>
        <taxon>Eukaryota</taxon>
        <taxon>Fungi</taxon>
        <taxon>Dikarya</taxon>
        <taxon>Basidiomycota</taxon>
        <taxon>Agaricomycotina</taxon>
        <taxon>Agaricomycetes</taxon>
        <taxon>Cantharellales</taxon>
        <taxon>Ceratobasidiaceae</taxon>
        <taxon>Rhizoctonia</taxon>
    </lineage>
</organism>
<protein>
    <submittedName>
        <fullName evidence="5">Steryl acetyl hydrolase</fullName>
    </submittedName>
</protein>
<feature type="active site" evidence="3">
    <location>
        <position position="128"/>
    </location>
</feature>
<gene>
    <name evidence="5" type="ORF">RHS01_06300</name>
</gene>